<feature type="transmembrane region" description="Helical" evidence="6">
    <location>
        <begin position="347"/>
        <end position="370"/>
    </location>
</feature>
<protein>
    <recommendedName>
        <fullName evidence="7">WW domain-containing protein</fullName>
    </recommendedName>
</protein>
<dbReference type="GO" id="GO:0016020">
    <property type="term" value="C:membrane"/>
    <property type="evidence" value="ECO:0007669"/>
    <property type="project" value="UniProtKB-SubCell"/>
</dbReference>
<gene>
    <name evidence="8" type="ORF">HAND00432_LOCUS17438</name>
</gene>
<feature type="region of interest" description="Disordered" evidence="5">
    <location>
        <begin position="144"/>
        <end position="165"/>
    </location>
</feature>
<dbReference type="EMBL" id="HBFX01028907">
    <property type="protein sequence ID" value="CAD8965520.1"/>
    <property type="molecule type" value="Transcribed_RNA"/>
</dbReference>
<reference evidence="8" key="1">
    <citation type="submission" date="2021-01" db="EMBL/GenBank/DDBJ databases">
        <authorList>
            <person name="Corre E."/>
            <person name="Pelletier E."/>
            <person name="Niang G."/>
            <person name="Scheremetjew M."/>
            <person name="Finn R."/>
            <person name="Kale V."/>
            <person name="Holt S."/>
            <person name="Cochrane G."/>
            <person name="Meng A."/>
            <person name="Brown T."/>
            <person name="Cohen L."/>
        </authorList>
    </citation>
    <scope>NUCLEOTIDE SEQUENCE</scope>
    <source>
        <strain evidence="8">CCMP644</strain>
    </source>
</reference>
<feature type="transmembrane region" description="Helical" evidence="6">
    <location>
        <begin position="287"/>
        <end position="310"/>
    </location>
</feature>
<feature type="transmembrane region" description="Helical" evidence="6">
    <location>
        <begin position="376"/>
        <end position="397"/>
    </location>
</feature>
<feature type="compositionally biased region" description="Basic and acidic residues" evidence="5">
    <location>
        <begin position="144"/>
        <end position="158"/>
    </location>
</feature>
<evidence type="ECO:0000256" key="2">
    <source>
        <dbReference type="ARBA" id="ARBA00022692"/>
    </source>
</evidence>
<dbReference type="SMART" id="SM00456">
    <property type="entry name" value="WW"/>
    <property type="match status" value="1"/>
</dbReference>
<feature type="transmembrane region" description="Helical" evidence="6">
    <location>
        <begin position="12"/>
        <end position="31"/>
    </location>
</feature>
<feature type="transmembrane region" description="Helical" evidence="6">
    <location>
        <begin position="38"/>
        <end position="60"/>
    </location>
</feature>
<dbReference type="PANTHER" id="PTHR11040:SF205">
    <property type="entry name" value="ZINC TRANSPORTER ZUPT"/>
    <property type="match status" value="1"/>
</dbReference>
<dbReference type="SUPFAM" id="SSF51045">
    <property type="entry name" value="WW domain"/>
    <property type="match status" value="1"/>
</dbReference>
<accession>A0A6U4XLV5</accession>
<evidence type="ECO:0000259" key="7">
    <source>
        <dbReference type="PROSITE" id="PS50020"/>
    </source>
</evidence>
<feature type="transmembrane region" description="Helical" evidence="6">
    <location>
        <begin position="83"/>
        <end position="104"/>
    </location>
</feature>
<proteinExistence type="predicted"/>
<comment type="subcellular location">
    <subcellularLocation>
        <location evidence="1">Membrane</location>
        <topology evidence="1">Multi-pass membrane protein</topology>
    </subcellularLocation>
</comment>
<keyword evidence="4 6" id="KW-0472">Membrane</keyword>
<evidence type="ECO:0000256" key="5">
    <source>
        <dbReference type="SAM" id="MobiDB-lite"/>
    </source>
</evidence>
<name>A0A6U4XLV5_HEMAN</name>
<evidence type="ECO:0000313" key="8">
    <source>
        <dbReference type="EMBL" id="CAD8965520.1"/>
    </source>
</evidence>
<organism evidence="8">
    <name type="scientific">Hemiselmis andersenii</name>
    <name type="common">Cryptophyte alga</name>
    <dbReference type="NCBI Taxonomy" id="464988"/>
    <lineage>
        <taxon>Eukaryota</taxon>
        <taxon>Cryptophyceae</taxon>
        <taxon>Cryptomonadales</taxon>
        <taxon>Hemiselmidaceae</taxon>
        <taxon>Hemiselmis</taxon>
    </lineage>
</organism>
<dbReference type="PROSITE" id="PS50020">
    <property type="entry name" value="WW_DOMAIN_2"/>
    <property type="match status" value="1"/>
</dbReference>
<evidence type="ECO:0000256" key="3">
    <source>
        <dbReference type="ARBA" id="ARBA00022989"/>
    </source>
</evidence>
<feature type="transmembrane region" description="Helical" evidence="6">
    <location>
        <begin position="409"/>
        <end position="431"/>
    </location>
</feature>
<dbReference type="Pfam" id="PF02535">
    <property type="entry name" value="Zip"/>
    <property type="match status" value="1"/>
</dbReference>
<dbReference type="AlphaFoldDB" id="A0A6U4XLV5"/>
<dbReference type="InterPro" id="IPR003689">
    <property type="entry name" value="ZIP"/>
</dbReference>
<dbReference type="GO" id="GO:0005385">
    <property type="term" value="F:zinc ion transmembrane transporter activity"/>
    <property type="evidence" value="ECO:0007669"/>
    <property type="project" value="TreeGrafter"/>
</dbReference>
<feature type="transmembrane region" description="Helical" evidence="6">
    <location>
        <begin position="316"/>
        <end position="340"/>
    </location>
</feature>
<evidence type="ECO:0000256" key="1">
    <source>
        <dbReference type="ARBA" id="ARBA00004141"/>
    </source>
</evidence>
<evidence type="ECO:0000256" key="4">
    <source>
        <dbReference type="ARBA" id="ARBA00023136"/>
    </source>
</evidence>
<feature type="domain" description="WW" evidence="7">
    <location>
        <begin position="175"/>
        <end position="209"/>
    </location>
</feature>
<dbReference type="InterPro" id="IPR036020">
    <property type="entry name" value="WW_dom_sf"/>
</dbReference>
<keyword evidence="3 6" id="KW-1133">Transmembrane helix</keyword>
<sequence>MPMAGDPGVAFGMTIGAGMCTTLGAALAFCVPIENKRFLAVSLGIAAGVMVYVSLVEIFFKSLGALSDEWCPEREVGELCPKAYGATTGFFFAGLALCACLNALTHNLEAIVAFVRNGFVPVPQQKSIQGGDAGGRSRETAMKERFDSKHSDGDRSSDHGSTSALMPSLAHEAADPIPRGWVVAIARSCGRPFFTNVHTGARAWSLPRMDGLSHEAIGIQVTSQPVLLGARAGVLGGLPAAFDSRSAFGSRAAAGNDVERGAAGGSSDDGAEGEVEVDRKQLQMTGLLTGIAIAIHNFPEGLATFVAAMADPSLGAAIAVAIAIHNIPEGVCVAMPVFYATGSKLRAFMWATLSGVSEPIGALFGWAVLAGDVSNMAYGAMFGLVAGMMIYISLAELLPSAYRHDTNPVVVTVALVSGMMAMALSLVLFVVV</sequence>
<dbReference type="PANTHER" id="PTHR11040">
    <property type="entry name" value="ZINC/IRON TRANSPORTER"/>
    <property type="match status" value="1"/>
</dbReference>
<dbReference type="InterPro" id="IPR001202">
    <property type="entry name" value="WW_dom"/>
</dbReference>
<keyword evidence="2 6" id="KW-0812">Transmembrane</keyword>
<evidence type="ECO:0000256" key="6">
    <source>
        <dbReference type="SAM" id="Phobius"/>
    </source>
</evidence>